<accession>A0ABS5ZFA2</accession>
<dbReference type="EMBL" id="JAGSOY010000047">
    <property type="protein sequence ID" value="MBU2712749.1"/>
    <property type="molecule type" value="Genomic_DNA"/>
</dbReference>
<keyword evidence="3" id="KW-1185">Reference proteome</keyword>
<name>A0ABS5ZFA2_9GAMM</name>
<gene>
    <name evidence="2" type="ORF">KCG35_16905</name>
</gene>
<proteinExistence type="predicted"/>
<protein>
    <submittedName>
        <fullName evidence="2">Uncharacterized protein</fullName>
    </submittedName>
</protein>
<organism evidence="2 3">
    <name type="scientific">Zooshikella harenae</name>
    <dbReference type="NCBI Taxonomy" id="2827238"/>
    <lineage>
        <taxon>Bacteria</taxon>
        <taxon>Pseudomonadati</taxon>
        <taxon>Pseudomonadota</taxon>
        <taxon>Gammaproteobacteria</taxon>
        <taxon>Oceanospirillales</taxon>
        <taxon>Zooshikellaceae</taxon>
        <taxon>Zooshikella</taxon>
    </lineage>
</organism>
<sequence length="97" mass="11228">MLISSADSNEKEQVKTPGNVLKTSVEKRNNKTAEKFDFYLEGEESSQSEETKRDVRYISSLDGTPLNEYEIECIRAMRTISPRDRILFMAQLFQKSE</sequence>
<dbReference type="RefSeq" id="WP_215820976.1">
    <property type="nucleotide sequence ID" value="NZ_JAGSOY010000047.1"/>
</dbReference>
<dbReference type="Proteomes" id="UP000690515">
    <property type="component" value="Unassembled WGS sequence"/>
</dbReference>
<evidence type="ECO:0000256" key="1">
    <source>
        <dbReference type="SAM" id="MobiDB-lite"/>
    </source>
</evidence>
<evidence type="ECO:0000313" key="3">
    <source>
        <dbReference type="Proteomes" id="UP000690515"/>
    </source>
</evidence>
<evidence type="ECO:0000313" key="2">
    <source>
        <dbReference type="EMBL" id="MBU2712749.1"/>
    </source>
</evidence>
<comment type="caution">
    <text evidence="2">The sequence shown here is derived from an EMBL/GenBank/DDBJ whole genome shotgun (WGS) entry which is preliminary data.</text>
</comment>
<feature type="region of interest" description="Disordered" evidence="1">
    <location>
        <begin position="1"/>
        <end position="26"/>
    </location>
</feature>
<reference evidence="2 3" key="1">
    <citation type="submission" date="2021-04" db="EMBL/GenBank/DDBJ databases">
        <authorList>
            <person name="Pira H."/>
            <person name="Risdian C."/>
            <person name="Wink J."/>
        </authorList>
    </citation>
    <scope>NUCLEOTIDE SEQUENCE [LARGE SCALE GENOMIC DNA]</scope>
    <source>
        <strain evidence="2 3">WH53</strain>
    </source>
</reference>